<dbReference type="PROSITE" id="PS50097">
    <property type="entry name" value="BTB"/>
    <property type="match status" value="1"/>
</dbReference>
<dbReference type="KEGG" id="osn:115232469"/>
<dbReference type="Proteomes" id="UP000515154">
    <property type="component" value="Linkage group LG2"/>
</dbReference>
<dbReference type="SMART" id="SM00225">
    <property type="entry name" value="BTB"/>
    <property type="match status" value="1"/>
</dbReference>
<evidence type="ECO:0000256" key="2">
    <source>
        <dbReference type="SAM" id="MobiDB-lite"/>
    </source>
</evidence>
<name>A0A6P7UB83_9MOLL</name>
<reference evidence="5" key="1">
    <citation type="submission" date="2025-08" db="UniProtKB">
        <authorList>
            <consortium name="RefSeq"/>
        </authorList>
    </citation>
    <scope>IDENTIFICATION</scope>
</reference>
<organism evidence="4 5">
    <name type="scientific">Octopus sinensis</name>
    <name type="common">East Asian common octopus</name>
    <dbReference type="NCBI Taxonomy" id="2607531"/>
    <lineage>
        <taxon>Eukaryota</taxon>
        <taxon>Metazoa</taxon>
        <taxon>Spiralia</taxon>
        <taxon>Lophotrochozoa</taxon>
        <taxon>Mollusca</taxon>
        <taxon>Cephalopoda</taxon>
        <taxon>Coleoidea</taxon>
        <taxon>Octopodiformes</taxon>
        <taxon>Octopoda</taxon>
        <taxon>Incirrata</taxon>
        <taxon>Octopodidae</taxon>
        <taxon>Octopus</taxon>
    </lineage>
</organism>
<dbReference type="RefSeq" id="XP_029658211.1">
    <property type="nucleotide sequence ID" value="XM_029802351.2"/>
</dbReference>
<feature type="compositionally biased region" description="Polar residues" evidence="2">
    <location>
        <begin position="497"/>
        <end position="508"/>
    </location>
</feature>
<dbReference type="SUPFAM" id="SSF54695">
    <property type="entry name" value="POZ domain"/>
    <property type="match status" value="1"/>
</dbReference>
<gene>
    <name evidence="5" type="primary">LOC115232469</name>
</gene>
<dbReference type="InterPro" id="IPR043380">
    <property type="entry name" value="Gcl-like"/>
</dbReference>
<proteinExistence type="predicted"/>
<dbReference type="Gene3D" id="3.30.710.10">
    <property type="entry name" value="Potassium Channel Kv1.1, Chain A"/>
    <property type="match status" value="1"/>
</dbReference>
<evidence type="ECO:0000313" key="5">
    <source>
        <dbReference type="RefSeq" id="XP_029658211.1"/>
    </source>
</evidence>
<dbReference type="AlphaFoldDB" id="A0A6P7UB83"/>
<feature type="region of interest" description="Disordered" evidence="2">
    <location>
        <begin position="487"/>
        <end position="508"/>
    </location>
</feature>
<evidence type="ECO:0000313" key="4">
    <source>
        <dbReference type="Proteomes" id="UP000515154"/>
    </source>
</evidence>
<keyword evidence="1" id="KW-0217">Developmental protein</keyword>
<dbReference type="GO" id="GO:0007281">
    <property type="term" value="P:germ cell development"/>
    <property type="evidence" value="ECO:0007669"/>
    <property type="project" value="InterPro"/>
</dbReference>
<accession>A0A6P7UB83</accession>
<dbReference type="InterPro" id="IPR011333">
    <property type="entry name" value="SKP1/BTB/POZ_sf"/>
</dbReference>
<sequence length="508" mass="58467">MGNVSSYLGHRLFESGVKRKREFILEDNETDLDIPKRRRLKSTTKHIYDTLFVNGQGSDITIKALGQEWRLHKMYISQSAYFACMFNGSWKESDESVINIDIVDPNIDVDALNITLGSFYNDNVLIRPTQVVSILAAARLLQLEDLIQQCESIMKDSISATTVCKYYMGATMYGALDVESQCLQWLQRNLLSLREIDLLKDISCELMEKIVGSPNLCVLQVELDVYTLVKKWLYLQLFPDFEGDMTSLSEQMGYFKGLAEGKENHYFLMTKEGRKYISVFRQVRFHHIINDMQSVKTLYADHIVSPEWLQPYFTYQWNKMLAVDQGLDKGPQQLSEEEFNKTAMRCGRILQKNGKYCWRWTGYSYGFDLLIILTKRGFVFKRNTQSQPYNGSVSLQPTRRIFYKFSVMSLDKNGMVTYSKSTPIHRLRFVPDEDIPILTLEEAATFPLHICFNVVYVTPCESVPLPTLPTLTNEDWDKIDDIQGVPSSSVHLDPTLNPESLLSNSSAE</sequence>
<dbReference type="Pfam" id="PF00651">
    <property type="entry name" value="BTB"/>
    <property type="match status" value="1"/>
</dbReference>
<feature type="domain" description="BTB" evidence="3">
    <location>
        <begin position="58"/>
        <end position="128"/>
    </location>
</feature>
<dbReference type="CDD" id="cd18305">
    <property type="entry name" value="BTB_POZ_GCL"/>
    <property type="match status" value="1"/>
</dbReference>
<evidence type="ECO:0000256" key="1">
    <source>
        <dbReference type="ARBA" id="ARBA00022473"/>
    </source>
</evidence>
<protein>
    <submittedName>
        <fullName evidence="5">Germ cell-less protein-like 1</fullName>
    </submittedName>
</protein>
<dbReference type="PANTHER" id="PTHR23231">
    <property type="entry name" value="GERM CELL-LESS PROTEIN"/>
    <property type="match status" value="1"/>
</dbReference>
<dbReference type="PANTHER" id="PTHR23231:SF17">
    <property type="entry name" value="BTB DOMAIN-CONTAINING PROTEIN"/>
    <property type="match status" value="1"/>
</dbReference>
<dbReference type="InterPro" id="IPR000210">
    <property type="entry name" value="BTB/POZ_dom"/>
</dbReference>
<keyword evidence="4" id="KW-1185">Reference proteome</keyword>
<evidence type="ECO:0000259" key="3">
    <source>
        <dbReference type="PROSITE" id="PS50097"/>
    </source>
</evidence>
<dbReference type="CDD" id="cd18495">
    <property type="entry name" value="BACK_GCL"/>
    <property type="match status" value="1"/>
</dbReference>